<dbReference type="SUPFAM" id="SSF89796">
    <property type="entry name" value="CoA-transferase family III (CaiB/BaiF)"/>
    <property type="match status" value="1"/>
</dbReference>
<dbReference type="GO" id="GO:0008410">
    <property type="term" value="F:CoA-transferase activity"/>
    <property type="evidence" value="ECO:0007669"/>
    <property type="project" value="TreeGrafter"/>
</dbReference>
<dbReference type="InterPro" id="IPR023606">
    <property type="entry name" value="CoA-Trfase_III_dom_1_sf"/>
</dbReference>
<dbReference type="PANTHER" id="PTHR48207">
    <property type="entry name" value="SUCCINATE--HYDROXYMETHYLGLUTARATE COA-TRANSFERASE"/>
    <property type="match status" value="1"/>
</dbReference>
<dbReference type="InterPro" id="IPR003673">
    <property type="entry name" value="CoA-Trfase_fam_III"/>
</dbReference>
<dbReference type="Pfam" id="PF02515">
    <property type="entry name" value="CoA_transf_3"/>
    <property type="match status" value="1"/>
</dbReference>
<organism evidence="2 3">
    <name type="scientific">Enhydrobacter aerosaccus</name>
    <dbReference type="NCBI Taxonomy" id="225324"/>
    <lineage>
        <taxon>Bacteria</taxon>
        <taxon>Pseudomonadati</taxon>
        <taxon>Pseudomonadota</taxon>
        <taxon>Alphaproteobacteria</taxon>
        <taxon>Hyphomicrobiales</taxon>
        <taxon>Enhydrobacter</taxon>
    </lineage>
</organism>
<evidence type="ECO:0000313" key="2">
    <source>
        <dbReference type="EMBL" id="SJZ31432.1"/>
    </source>
</evidence>
<dbReference type="Proteomes" id="UP000190092">
    <property type="component" value="Unassembled WGS sequence"/>
</dbReference>
<dbReference type="AlphaFoldDB" id="A0A1T4JMN1"/>
<dbReference type="PANTHER" id="PTHR48207:SF4">
    <property type="entry name" value="BLL6097 PROTEIN"/>
    <property type="match status" value="1"/>
</dbReference>
<dbReference type="OrthoDB" id="9781472at2"/>
<name>A0A1T4JMN1_9HYPH</name>
<sequence>MISHPLAGVLVVDFTQYVAGPVCTRAMAELGAEVIKIELAPQGDLARAMPVKRNGRSAYFIQQNLGKRSLCVDLRDKRGLGLVKRLIAKAEVMVENFSPGTIARLGLGWEVVHALNPELILCSVSAFGQSGPLSQQPGFDFIAQAYTGVTAMIGDKDGVPPMAGVAIGDVGAGVTALAMIHAALYGRLKHGNGGRWLDVALIDFYFHSHGLAVELASASGGTIKPTRNGSRHFSVVPAGIYKSREGHIVLVPVGEDMWRRLARAVDRADLLDDPRFADSAGRARHVEVLEQIITDWLQAQHSDAVALGVLQRHRVPCAPVLSVEDAMRHPHLVERYTVRDVEDAALGQFQVPGPLLHVVGQPPVKTPTAPSLGEHNTDVLSRHLGLGAAEIALLEGDGVLRRDVG</sequence>
<dbReference type="Gene3D" id="3.40.50.10540">
    <property type="entry name" value="Crotonobetainyl-coa:carnitine coa-transferase, domain 1"/>
    <property type="match status" value="1"/>
</dbReference>
<keyword evidence="3" id="KW-1185">Reference proteome</keyword>
<dbReference type="RefSeq" id="WP_085931963.1">
    <property type="nucleotide sequence ID" value="NZ_FUWJ01000001.1"/>
</dbReference>
<dbReference type="Gene3D" id="3.30.1540.10">
    <property type="entry name" value="formyl-coa transferase, domain 3"/>
    <property type="match status" value="1"/>
</dbReference>
<dbReference type="STRING" id="225324.SAMN02745126_00188"/>
<accession>A0A1T4JMN1</accession>
<dbReference type="InterPro" id="IPR050483">
    <property type="entry name" value="CoA-transferase_III_domain"/>
</dbReference>
<evidence type="ECO:0000256" key="1">
    <source>
        <dbReference type="ARBA" id="ARBA00022679"/>
    </source>
</evidence>
<dbReference type="InterPro" id="IPR044855">
    <property type="entry name" value="CoA-Trfase_III_dom3_sf"/>
</dbReference>
<proteinExistence type="predicted"/>
<reference evidence="3" key="1">
    <citation type="submission" date="2017-02" db="EMBL/GenBank/DDBJ databases">
        <authorList>
            <person name="Varghese N."/>
            <person name="Submissions S."/>
        </authorList>
    </citation>
    <scope>NUCLEOTIDE SEQUENCE [LARGE SCALE GENOMIC DNA]</scope>
    <source>
        <strain evidence="3">ATCC 27094</strain>
    </source>
</reference>
<protein>
    <submittedName>
        <fullName evidence="2">Crotonobetainyl-CoA:carnitine CoA-transferase CaiB</fullName>
    </submittedName>
</protein>
<gene>
    <name evidence="2" type="ORF">SAMN02745126_00188</name>
</gene>
<dbReference type="EMBL" id="FUWJ01000001">
    <property type="protein sequence ID" value="SJZ31432.1"/>
    <property type="molecule type" value="Genomic_DNA"/>
</dbReference>
<evidence type="ECO:0000313" key="3">
    <source>
        <dbReference type="Proteomes" id="UP000190092"/>
    </source>
</evidence>
<keyword evidence="1 2" id="KW-0808">Transferase</keyword>